<name>A0A7M1NXG5_HAEPA</name>
<keyword evidence="1" id="KW-0472">Membrane</keyword>
<dbReference type="Proteomes" id="UP000595009">
    <property type="component" value="Chromosome"/>
</dbReference>
<keyword evidence="1" id="KW-0812">Transmembrane</keyword>
<organism evidence="2 3">
    <name type="scientific">Haemophilus parainfluenzae</name>
    <dbReference type="NCBI Taxonomy" id="729"/>
    <lineage>
        <taxon>Bacteria</taxon>
        <taxon>Pseudomonadati</taxon>
        <taxon>Pseudomonadota</taxon>
        <taxon>Gammaproteobacteria</taxon>
        <taxon>Pasteurellales</taxon>
        <taxon>Pasteurellaceae</taxon>
        <taxon>Haemophilus</taxon>
    </lineage>
</organism>
<keyword evidence="1" id="KW-1133">Transmembrane helix</keyword>
<dbReference type="EMBL" id="CP063120">
    <property type="protein sequence ID" value="QOR16964.1"/>
    <property type="molecule type" value="Genomic_DNA"/>
</dbReference>
<feature type="transmembrane region" description="Helical" evidence="1">
    <location>
        <begin position="12"/>
        <end position="31"/>
    </location>
</feature>
<feature type="transmembrane region" description="Helical" evidence="1">
    <location>
        <begin position="100"/>
        <end position="119"/>
    </location>
</feature>
<protein>
    <submittedName>
        <fullName evidence="2">Uncharacterized protein</fullName>
    </submittedName>
</protein>
<feature type="transmembrane region" description="Helical" evidence="1">
    <location>
        <begin position="76"/>
        <end position="94"/>
    </location>
</feature>
<proteinExistence type="predicted"/>
<sequence>MKRPISVTIASIIYFIFSTLYCFLYVTFAIYTPDQFLQNLADAYSFLPSWLSIIVSVGFAAMPVFIAVGLLSGKKLARWIAVLSTVISLIMIFVDSELYSNGKIITQCIIQGILMFLLFNPTSNRYFQINKSTEQTTNKKYS</sequence>
<evidence type="ECO:0000313" key="3">
    <source>
        <dbReference type="Proteomes" id="UP000595009"/>
    </source>
</evidence>
<feature type="transmembrane region" description="Helical" evidence="1">
    <location>
        <begin position="51"/>
        <end position="71"/>
    </location>
</feature>
<accession>A0A7M1NXG5</accession>
<dbReference type="AlphaFoldDB" id="A0A7M1NXG5"/>
<evidence type="ECO:0000313" key="2">
    <source>
        <dbReference type="EMBL" id="QOR16964.1"/>
    </source>
</evidence>
<reference evidence="2 3" key="1">
    <citation type="submission" date="2020-10" db="EMBL/GenBank/DDBJ databases">
        <title>Genomic diversity and antimicrobial resistance of Haemophilus colonising the airways of young children with cystic fibrosis.</title>
        <authorList>
            <person name="Watts S.C."/>
            <person name="Judd L.M."/>
            <person name="Carzino R."/>
            <person name="Ranganathan S."/>
            <person name="Holt K.E."/>
        </authorList>
    </citation>
    <scope>NUCLEOTIDE SEQUENCE [LARGE SCALE GENOMIC DNA]</scope>
    <source>
        <strain evidence="2 3">M1C137_2</strain>
    </source>
</reference>
<gene>
    <name evidence="2" type="ORF">INP94_08850</name>
</gene>
<dbReference type="RefSeq" id="WP_197543367.1">
    <property type="nucleotide sequence ID" value="NZ_CP063120.1"/>
</dbReference>
<evidence type="ECO:0000256" key="1">
    <source>
        <dbReference type="SAM" id="Phobius"/>
    </source>
</evidence>